<organism evidence="2 3">
    <name type="scientific">Candidatus Woesebacteria bacterium RIFCSPHIGHO2_01_FULL_38_9</name>
    <dbReference type="NCBI Taxonomy" id="1802492"/>
    <lineage>
        <taxon>Bacteria</taxon>
        <taxon>Candidatus Woeseibacteriota</taxon>
    </lineage>
</organism>
<dbReference type="InterPro" id="IPR035901">
    <property type="entry name" value="GIY-YIG_endonuc_sf"/>
</dbReference>
<comment type="caution">
    <text evidence="2">The sequence shown here is derived from an EMBL/GenBank/DDBJ whole genome shotgun (WGS) entry which is preliminary data.</text>
</comment>
<feature type="domain" description="GIY-YIG" evidence="1">
    <location>
        <begin position="1"/>
        <end position="76"/>
    </location>
</feature>
<dbReference type="Gene3D" id="3.40.1440.10">
    <property type="entry name" value="GIY-YIG endonuclease"/>
    <property type="match status" value="1"/>
</dbReference>
<proteinExistence type="predicted"/>
<reference evidence="2 3" key="1">
    <citation type="journal article" date="2016" name="Nat. Commun.">
        <title>Thousands of microbial genomes shed light on interconnected biogeochemical processes in an aquifer system.</title>
        <authorList>
            <person name="Anantharaman K."/>
            <person name="Brown C.T."/>
            <person name="Hug L.A."/>
            <person name="Sharon I."/>
            <person name="Castelle C.J."/>
            <person name="Probst A.J."/>
            <person name="Thomas B.C."/>
            <person name="Singh A."/>
            <person name="Wilkins M.J."/>
            <person name="Karaoz U."/>
            <person name="Brodie E.L."/>
            <person name="Williams K.H."/>
            <person name="Hubbard S.S."/>
            <person name="Banfield J.F."/>
        </authorList>
    </citation>
    <scope>NUCLEOTIDE SEQUENCE [LARGE SCALE GENOMIC DNA]</scope>
</reference>
<dbReference type="PROSITE" id="PS50164">
    <property type="entry name" value="GIY_YIG"/>
    <property type="match status" value="1"/>
</dbReference>
<evidence type="ECO:0000259" key="1">
    <source>
        <dbReference type="PROSITE" id="PS50164"/>
    </source>
</evidence>
<dbReference type="InterPro" id="IPR000305">
    <property type="entry name" value="GIY-YIG_endonuc"/>
</dbReference>
<dbReference type="Pfam" id="PF01541">
    <property type="entry name" value="GIY-YIG"/>
    <property type="match status" value="1"/>
</dbReference>
<gene>
    <name evidence="2" type="ORF">A2714_01005</name>
</gene>
<name>A0A1F7XYL1_9BACT</name>
<protein>
    <recommendedName>
        <fullName evidence="1">GIY-YIG domain-containing protein</fullName>
    </recommendedName>
</protein>
<accession>A0A1F7XYL1</accession>
<evidence type="ECO:0000313" key="3">
    <source>
        <dbReference type="Proteomes" id="UP000178419"/>
    </source>
</evidence>
<dbReference type="SUPFAM" id="SSF82771">
    <property type="entry name" value="GIY-YIG endonuclease"/>
    <property type="match status" value="1"/>
</dbReference>
<dbReference type="AlphaFoldDB" id="A0A1F7XYL1"/>
<evidence type="ECO:0000313" key="2">
    <source>
        <dbReference type="EMBL" id="OGM20123.1"/>
    </source>
</evidence>
<dbReference type="Proteomes" id="UP000178419">
    <property type="component" value="Unassembled WGS sequence"/>
</dbReference>
<dbReference type="EMBL" id="MGGE01000051">
    <property type="protein sequence ID" value="OGM20123.1"/>
    <property type="molecule type" value="Genomic_DNA"/>
</dbReference>
<sequence length="84" mass="10082">MFYVYFAKSLKNGKIYVGRTLKEQKTRVKEHNQGVNKWTKVNRPFELVYFETYYCLEDSISREKFFKTGIGKRVKIAIVKEFSK</sequence>